<comment type="caution">
    <text evidence="1">The sequence shown here is derived from an EMBL/GenBank/DDBJ whole genome shotgun (WGS) entry which is preliminary data.</text>
</comment>
<name>A0A401IS55_9LACO</name>
<evidence type="ECO:0000313" key="2">
    <source>
        <dbReference type="Proteomes" id="UP000286848"/>
    </source>
</evidence>
<protein>
    <recommendedName>
        <fullName evidence="3">DUF1934 domain-containing protein</fullName>
    </recommendedName>
</protein>
<dbReference type="EMBL" id="BFFP01000009">
    <property type="protein sequence ID" value="GBG94346.1"/>
    <property type="molecule type" value="Genomic_DNA"/>
</dbReference>
<dbReference type="SUPFAM" id="SSF50814">
    <property type="entry name" value="Lipocalins"/>
    <property type="match status" value="1"/>
</dbReference>
<reference evidence="1 2" key="1">
    <citation type="journal article" date="2019" name="Int. J. Syst. Evol. Microbiol.">
        <title>Lactobacillus salitolerans sp. nov., a novel lactic acid bacterium isolated from spent mushroom substrates.</title>
        <authorList>
            <person name="Tohno M."/>
            <person name="Tanizawa Y."/>
            <person name="Kojima Y."/>
            <person name="Sakamoto M."/>
            <person name="Nakamura Y."/>
            <person name="Ohkuma M."/>
            <person name="Kobayashi H."/>
        </authorList>
    </citation>
    <scope>NUCLEOTIDE SEQUENCE [LARGE SCALE GENOMIC DNA]</scope>
    <source>
        <strain evidence="1 2">YK43</strain>
    </source>
</reference>
<sequence>MSEEFSKGLIKTARTEKSEVMIHLETQSIQDGETQNLVQDVPGQFFNIGKTFYLRYQENLEDNEAATVTFKFSGEGEVQLTRQQGENRSRMFFVVDHQLEAHYQTPYGDLPLTTVTPRMNITLGDYPVRGKISIDYGLFSQGQELGEYKIRLQFTA</sequence>
<accession>A0A401IS55</accession>
<organism evidence="1 2">
    <name type="scientific">Ligilactobacillus salitolerans</name>
    <dbReference type="NCBI Taxonomy" id="1808352"/>
    <lineage>
        <taxon>Bacteria</taxon>
        <taxon>Bacillati</taxon>
        <taxon>Bacillota</taxon>
        <taxon>Bacilli</taxon>
        <taxon>Lactobacillales</taxon>
        <taxon>Lactobacillaceae</taxon>
        <taxon>Ligilactobacillus</taxon>
    </lineage>
</organism>
<dbReference type="AlphaFoldDB" id="A0A401IS55"/>
<keyword evidence="2" id="KW-1185">Reference proteome</keyword>
<dbReference type="Pfam" id="PF09148">
    <property type="entry name" value="DUF1934"/>
    <property type="match status" value="1"/>
</dbReference>
<dbReference type="InterPro" id="IPR015231">
    <property type="entry name" value="DUF1934"/>
</dbReference>
<evidence type="ECO:0008006" key="3">
    <source>
        <dbReference type="Google" id="ProtNLM"/>
    </source>
</evidence>
<dbReference type="Gene3D" id="2.40.128.20">
    <property type="match status" value="1"/>
</dbReference>
<dbReference type="RefSeq" id="WP_229717935.1">
    <property type="nucleotide sequence ID" value="NZ_BFFP01000009.1"/>
</dbReference>
<proteinExistence type="predicted"/>
<gene>
    <name evidence="1" type="ORF">LFYK43_08050</name>
</gene>
<evidence type="ECO:0000313" key="1">
    <source>
        <dbReference type="EMBL" id="GBG94346.1"/>
    </source>
</evidence>
<dbReference type="Proteomes" id="UP000286848">
    <property type="component" value="Unassembled WGS sequence"/>
</dbReference>
<dbReference type="InterPro" id="IPR012674">
    <property type="entry name" value="Calycin"/>
</dbReference>